<organism evidence="2 3">
    <name type="scientific">Agrobacterium vitis</name>
    <name type="common">Rhizobium vitis</name>
    <dbReference type="NCBI Taxonomy" id="373"/>
    <lineage>
        <taxon>Bacteria</taxon>
        <taxon>Pseudomonadati</taxon>
        <taxon>Pseudomonadota</taxon>
        <taxon>Alphaproteobacteria</taxon>
        <taxon>Hyphomicrobiales</taxon>
        <taxon>Rhizobiaceae</taxon>
        <taxon>Rhizobium/Agrobacterium group</taxon>
        <taxon>Agrobacterium</taxon>
    </lineage>
</organism>
<evidence type="ECO:0000259" key="1">
    <source>
        <dbReference type="Pfam" id="PF06568"/>
    </source>
</evidence>
<comment type="caution">
    <text evidence="2">The sequence shown here is derived from an EMBL/GenBank/DDBJ whole genome shotgun (WGS) entry which is preliminary data.</text>
</comment>
<evidence type="ECO:0000313" key="2">
    <source>
        <dbReference type="EMBL" id="MUZ75645.1"/>
    </source>
</evidence>
<name>A0A6L6VLJ4_AGRVI</name>
<gene>
    <name evidence="2" type="ORF">GOZ90_23530</name>
</gene>
<sequence>MPFARRIREAISARRAIRELLAMDDHILKDYGILRRDIERRVRGR</sequence>
<accession>A0A6L6VLJ4</accession>
<evidence type="ECO:0000313" key="3">
    <source>
        <dbReference type="Proteomes" id="UP000477951"/>
    </source>
</evidence>
<feature type="domain" description="YjiS-like" evidence="1">
    <location>
        <begin position="3"/>
        <end position="39"/>
    </location>
</feature>
<dbReference type="Proteomes" id="UP000477951">
    <property type="component" value="Unassembled WGS sequence"/>
</dbReference>
<reference evidence="2 3" key="1">
    <citation type="submission" date="2019-12" db="EMBL/GenBank/DDBJ databases">
        <title>Whole-genome sequencing of Allorhizobium vitis.</title>
        <authorList>
            <person name="Gan H.M."/>
            <person name="Szegedi E."/>
            <person name="Burr T."/>
            <person name="Savka M.A."/>
        </authorList>
    </citation>
    <scope>NUCLEOTIDE SEQUENCE [LARGE SCALE GENOMIC DNA]</scope>
    <source>
        <strain evidence="2 3">CG516</strain>
    </source>
</reference>
<proteinExistence type="predicted"/>
<dbReference type="EMBL" id="WPHR01000033">
    <property type="protein sequence ID" value="MUZ75645.1"/>
    <property type="molecule type" value="Genomic_DNA"/>
</dbReference>
<protein>
    <submittedName>
        <fullName evidence="2">DUF1127 domain-containing protein</fullName>
    </submittedName>
</protein>
<dbReference type="InterPro" id="IPR009506">
    <property type="entry name" value="YjiS-like"/>
</dbReference>
<dbReference type="AlphaFoldDB" id="A0A6L6VLJ4"/>
<dbReference type="Pfam" id="PF06568">
    <property type="entry name" value="YjiS-like"/>
    <property type="match status" value="1"/>
</dbReference>